<accession>A0ABV8TUS6</accession>
<dbReference type="InterPro" id="IPR050270">
    <property type="entry name" value="DegV_domain_contain"/>
</dbReference>
<evidence type="ECO:0000313" key="3">
    <source>
        <dbReference type="Proteomes" id="UP001595823"/>
    </source>
</evidence>
<dbReference type="Pfam" id="PF02645">
    <property type="entry name" value="DegV"/>
    <property type="match status" value="1"/>
</dbReference>
<dbReference type="Gene3D" id="3.30.1180.10">
    <property type="match status" value="1"/>
</dbReference>
<dbReference type="PANTHER" id="PTHR33434:SF2">
    <property type="entry name" value="FATTY ACID-BINDING PROTEIN TM_1468"/>
    <property type="match status" value="1"/>
</dbReference>
<dbReference type="PANTHER" id="PTHR33434">
    <property type="entry name" value="DEGV DOMAIN-CONTAINING PROTEIN DR_1986-RELATED"/>
    <property type="match status" value="1"/>
</dbReference>
<dbReference type="RefSeq" id="WP_380618303.1">
    <property type="nucleotide sequence ID" value="NZ_JBHSDK010000007.1"/>
</dbReference>
<organism evidence="2 3">
    <name type="scientific">Salininema proteolyticum</name>
    <dbReference type="NCBI Taxonomy" id="1607685"/>
    <lineage>
        <taxon>Bacteria</taxon>
        <taxon>Bacillati</taxon>
        <taxon>Actinomycetota</taxon>
        <taxon>Actinomycetes</taxon>
        <taxon>Glycomycetales</taxon>
        <taxon>Glycomycetaceae</taxon>
        <taxon>Salininema</taxon>
    </lineage>
</organism>
<evidence type="ECO:0000256" key="1">
    <source>
        <dbReference type="ARBA" id="ARBA00023121"/>
    </source>
</evidence>
<protein>
    <submittedName>
        <fullName evidence="2">DegV family protein</fullName>
    </submittedName>
</protein>
<dbReference type="PROSITE" id="PS51482">
    <property type="entry name" value="DEGV"/>
    <property type="match status" value="1"/>
</dbReference>
<dbReference type="InterPro" id="IPR043168">
    <property type="entry name" value="DegV_C"/>
</dbReference>
<dbReference type="Gene3D" id="3.40.50.10170">
    <property type="match status" value="1"/>
</dbReference>
<gene>
    <name evidence="2" type="ORF">ACFPET_04850</name>
</gene>
<reference evidence="3" key="1">
    <citation type="journal article" date="2019" name="Int. J. Syst. Evol. Microbiol.">
        <title>The Global Catalogue of Microorganisms (GCM) 10K type strain sequencing project: providing services to taxonomists for standard genome sequencing and annotation.</title>
        <authorList>
            <consortium name="The Broad Institute Genomics Platform"/>
            <consortium name="The Broad Institute Genome Sequencing Center for Infectious Disease"/>
            <person name="Wu L."/>
            <person name="Ma J."/>
        </authorList>
    </citation>
    <scope>NUCLEOTIDE SEQUENCE [LARGE SCALE GENOMIC DNA]</scope>
    <source>
        <strain evidence="3">IBRC-M 10908</strain>
    </source>
</reference>
<dbReference type="InterPro" id="IPR003797">
    <property type="entry name" value="DegV"/>
</dbReference>
<sequence>MAIRVVTDSSSALHDGEDGLTVVPLIVRIGDREYREGVDIGPGEVAAALRSGEKVTTSQVPMGELRESYRRLLDEGAEGVVSVHLSSKLSGTVSAARTVASEFDGRVVVVDSLGAGMALGYPALAAARAASKGEAIGPVAAAAQAPVNGINTYFYLDTLEYLRRGGRISTARALVGTALSVKPILALDDGVISMIEKVRTPSRGLQRLAALAEEAVGSRPAELTVHHLQSEKNAVALAEWLTKRFADQVTDVRVSEIGAALGAHCGPGVVGVVACPEA</sequence>
<evidence type="ECO:0000313" key="2">
    <source>
        <dbReference type="EMBL" id="MFC4334524.1"/>
    </source>
</evidence>
<proteinExistence type="predicted"/>
<keyword evidence="1" id="KW-0446">Lipid-binding</keyword>
<keyword evidence="3" id="KW-1185">Reference proteome</keyword>
<dbReference type="EMBL" id="JBHSDK010000007">
    <property type="protein sequence ID" value="MFC4334524.1"/>
    <property type="molecule type" value="Genomic_DNA"/>
</dbReference>
<dbReference type="Proteomes" id="UP001595823">
    <property type="component" value="Unassembled WGS sequence"/>
</dbReference>
<dbReference type="SUPFAM" id="SSF82549">
    <property type="entry name" value="DAK1/DegV-like"/>
    <property type="match status" value="1"/>
</dbReference>
<dbReference type="NCBIfam" id="TIGR00762">
    <property type="entry name" value="DegV"/>
    <property type="match status" value="1"/>
</dbReference>
<comment type="caution">
    <text evidence="2">The sequence shown here is derived from an EMBL/GenBank/DDBJ whole genome shotgun (WGS) entry which is preliminary data.</text>
</comment>
<name>A0ABV8TUS6_9ACTN</name>